<evidence type="ECO:0000256" key="1">
    <source>
        <dbReference type="SAM" id="MobiDB-lite"/>
    </source>
</evidence>
<keyword evidence="4" id="KW-1185">Reference proteome</keyword>
<dbReference type="AlphaFoldDB" id="A0A4U1JBD8"/>
<dbReference type="RefSeq" id="WP_136930227.1">
    <property type="nucleotide sequence ID" value="NZ_SSMQ01000017.1"/>
</dbReference>
<accession>A0A4U1JBD8</accession>
<feature type="region of interest" description="Disordered" evidence="1">
    <location>
        <begin position="28"/>
        <end position="58"/>
    </location>
</feature>
<protein>
    <recommendedName>
        <fullName evidence="5">Lipoprotein</fullName>
    </recommendedName>
</protein>
<gene>
    <name evidence="3" type="ORF">E8A74_17825</name>
</gene>
<reference evidence="3 4" key="1">
    <citation type="submission" date="2019-04" db="EMBL/GenBank/DDBJ databases">
        <authorList>
            <person name="Li Y."/>
            <person name="Wang J."/>
        </authorList>
    </citation>
    <scope>NUCLEOTIDE SEQUENCE [LARGE SCALE GENOMIC DNA]</scope>
    <source>
        <strain evidence="3 4">DSM 14668</strain>
    </source>
</reference>
<organism evidence="3 4">
    <name type="scientific">Polyangium fumosum</name>
    <dbReference type="NCBI Taxonomy" id="889272"/>
    <lineage>
        <taxon>Bacteria</taxon>
        <taxon>Pseudomonadati</taxon>
        <taxon>Myxococcota</taxon>
        <taxon>Polyangia</taxon>
        <taxon>Polyangiales</taxon>
        <taxon>Polyangiaceae</taxon>
        <taxon>Polyangium</taxon>
    </lineage>
</organism>
<evidence type="ECO:0000313" key="4">
    <source>
        <dbReference type="Proteomes" id="UP000309215"/>
    </source>
</evidence>
<dbReference type="EMBL" id="SSMQ01000017">
    <property type="protein sequence ID" value="TKD07312.1"/>
    <property type="molecule type" value="Genomic_DNA"/>
</dbReference>
<feature type="signal peptide" evidence="2">
    <location>
        <begin position="1"/>
        <end position="21"/>
    </location>
</feature>
<feature type="chain" id="PRO_5020187606" description="Lipoprotein" evidence="2">
    <location>
        <begin position="22"/>
        <end position="327"/>
    </location>
</feature>
<dbReference type="OrthoDB" id="5512085at2"/>
<dbReference type="SUPFAM" id="SSF63825">
    <property type="entry name" value="YWTD domain"/>
    <property type="match status" value="1"/>
</dbReference>
<dbReference type="Proteomes" id="UP000309215">
    <property type="component" value="Unassembled WGS sequence"/>
</dbReference>
<feature type="compositionally biased region" description="Gly residues" evidence="1">
    <location>
        <begin position="33"/>
        <end position="58"/>
    </location>
</feature>
<name>A0A4U1JBD8_9BACT</name>
<keyword evidence="2" id="KW-0732">Signal</keyword>
<evidence type="ECO:0008006" key="5">
    <source>
        <dbReference type="Google" id="ProtNLM"/>
    </source>
</evidence>
<evidence type="ECO:0000256" key="2">
    <source>
        <dbReference type="SAM" id="SignalP"/>
    </source>
</evidence>
<proteinExistence type="predicted"/>
<comment type="caution">
    <text evidence="3">The sequence shown here is derived from an EMBL/GenBank/DDBJ whole genome shotgun (WGS) entry which is preliminary data.</text>
</comment>
<evidence type="ECO:0000313" key="3">
    <source>
        <dbReference type="EMBL" id="TKD07312.1"/>
    </source>
</evidence>
<sequence length="327" mass="33471">MKLFGVCLSLLAIRLAVGCSATGGGSQFDNEGGSSGEGGSGQGAGSQGGSGGGFIPGSGGSGGFGPGDDCSDAAKLIYVLSDANDLYSFDPPAKKFTKIGQLGCQTTMQPNSMAVDRNAVAWVNYVESDPFFGDDTNGVIYKVSTKDASCDPAPTVNLISNWFRLGMGFSTNDGGMGETLYITGTGTIGGGDSPGLGKINPLSFSVETIANFSPSTFKGQSAELTGTGDGRLFGYYTTTPVQVGQIDKVTGAVTNTKVITGLETPSAWAFSFWGGSFYLYAAASLNNSNVTKYDPATNTIDNAYMTNIGFRIVGAGVSTCAPLEPPK</sequence>